<name>A0A8H5WCK1_FUSHE</name>
<gene>
    <name evidence="2" type="ORF">FHETE_10422</name>
</gene>
<dbReference type="AlphaFoldDB" id="A0A8H5WCK1"/>
<sequence>MRKSRVKQTLRGPSRDKTIDTSLCHQGSNEESLNQNHLAREHDLYHESLCSIPACDHIIDGCIPQLIVLTFFNDTNSEDQIEGEERTAGQEFERMCLDLGKAWRAYHGLPSSSEEFCPKYGRSSNEIIQTGPAPVVYYQPGQAQPGLYSPMSFSTESLGFPPVHPGFSPAPIIFGPMPSGYPAAPSNFPWGL</sequence>
<evidence type="ECO:0000313" key="3">
    <source>
        <dbReference type="Proteomes" id="UP000567885"/>
    </source>
</evidence>
<keyword evidence="3" id="KW-1185">Reference proteome</keyword>
<accession>A0A8H5WCK1</accession>
<protein>
    <submittedName>
        <fullName evidence="2">Uncharacterized protein</fullName>
    </submittedName>
</protein>
<proteinExistence type="predicted"/>
<dbReference type="Proteomes" id="UP000567885">
    <property type="component" value="Unassembled WGS sequence"/>
</dbReference>
<feature type="region of interest" description="Disordered" evidence="1">
    <location>
        <begin position="1"/>
        <end position="22"/>
    </location>
</feature>
<organism evidence="2 3">
    <name type="scientific">Fusarium heterosporum</name>
    <dbReference type="NCBI Taxonomy" id="42747"/>
    <lineage>
        <taxon>Eukaryota</taxon>
        <taxon>Fungi</taxon>
        <taxon>Dikarya</taxon>
        <taxon>Ascomycota</taxon>
        <taxon>Pezizomycotina</taxon>
        <taxon>Sordariomycetes</taxon>
        <taxon>Hypocreomycetidae</taxon>
        <taxon>Hypocreales</taxon>
        <taxon>Nectriaceae</taxon>
        <taxon>Fusarium</taxon>
        <taxon>Fusarium heterosporum species complex</taxon>
    </lineage>
</organism>
<comment type="caution">
    <text evidence="2">The sequence shown here is derived from an EMBL/GenBank/DDBJ whole genome shotgun (WGS) entry which is preliminary data.</text>
</comment>
<dbReference type="EMBL" id="JAAGWQ010000284">
    <property type="protein sequence ID" value="KAF5657452.1"/>
    <property type="molecule type" value="Genomic_DNA"/>
</dbReference>
<reference evidence="2 3" key="1">
    <citation type="submission" date="2020-05" db="EMBL/GenBank/DDBJ databases">
        <title>Identification and distribution of gene clusters putatively required for synthesis of sphingolipid metabolism inhibitors in phylogenetically diverse species of the filamentous fungus Fusarium.</title>
        <authorList>
            <person name="Kim H.-S."/>
            <person name="Busman M."/>
            <person name="Brown D.W."/>
            <person name="Divon H."/>
            <person name="Uhlig S."/>
            <person name="Proctor R.H."/>
        </authorList>
    </citation>
    <scope>NUCLEOTIDE SEQUENCE [LARGE SCALE GENOMIC DNA]</scope>
    <source>
        <strain evidence="2 3">NRRL 20693</strain>
    </source>
</reference>
<evidence type="ECO:0000313" key="2">
    <source>
        <dbReference type="EMBL" id="KAF5657452.1"/>
    </source>
</evidence>
<evidence type="ECO:0000256" key="1">
    <source>
        <dbReference type="SAM" id="MobiDB-lite"/>
    </source>
</evidence>